<organism evidence="2 3">
    <name type="scientific">Pseudomonas oryzihabitans</name>
    <dbReference type="NCBI Taxonomy" id="47885"/>
    <lineage>
        <taxon>Bacteria</taxon>
        <taxon>Pseudomonadati</taxon>
        <taxon>Pseudomonadota</taxon>
        <taxon>Gammaproteobacteria</taxon>
        <taxon>Pseudomonadales</taxon>
        <taxon>Pseudomonadaceae</taxon>
        <taxon>Pseudomonas</taxon>
    </lineage>
</organism>
<name>A0A2Z5ACN1_9PSED</name>
<dbReference type="NCBIfam" id="TIGR03758">
    <property type="entry name" value="conj_TIGR03758"/>
    <property type="match status" value="1"/>
</dbReference>
<dbReference type="RefSeq" id="WP_093255544.1">
    <property type="nucleotide sequence ID" value="NZ_CP022198.1"/>
</dbReference>
<feature type="transmembrane region" description="Helical" evidence="1">
    <location>
        <begin position="26"/>
        <end position="46"/>
    </location>
</feature>
<dbReference type="InterPro" id="IPR021676">
    <property type="entry name" value="DUF3262"/>
</dbReference>
<gene>
    <name evidence="2" type="ORF">CE139_23245</name>
</gene>
<evidence type="ECO:0000256" key="1">
    <source>
        <dbReference type="SAM" id="Phobius"/>
    </source>
</evidence>
<proteinExistence type="predicted"/>
<dbReference type="EMBL" id="CP022198">
    <property type="protein sequence ID" value="AXA68595.1"/>
    <property type="molecule type" value="Genomic_DNA"/>
</dbReference>
<dbReference type="Proteomes" id="UP000250579">
    <property type="component" value="Chromosome"/>
</dbReference>
<dbReference type="Pfam" id="PF11660">
    <property type="entry name" value="DUF3262"/>
    <property type="match status" value="1"/>
</dbReference>
<evidence type="ECO:0000313" key="2">
    <source>
        <dbReference type="EMBL" id="AXA68595.1"/>
    </source>
</evidence>
<feature type="transmembrane region" description="Helical" evidence="1">
    <location>
        <begin position="58"/>
        <end position="78"/>
    </location>
</feature>
<keyword evidence="1" id="KW-0472">Membrane</keyword>
<evidence type="ECO:0000313" key="3">
    <source>
        <dbReference type="Proteomes" id="UP000250579"/>
    </source>
</evidence>
<keyword evidence="1" id="KW-0812">Transmembrane</keyword>
<dbReference type="AlphaFoldDB" id="A0A2Z5ACN1"/>
<protein>
    <submittedName>
        <fullName evidence="2">Integrating conjugative element protein</fullName>
    </submittedName>
</protein>
<accession>A0A2Z5ACN1</accession>
<reference evidence="2 3" key="1">
    <citation type="submission" date="2017-06" db="EMBL/GenBank/DDBJ databases">
        <title>Evolution towards high GC content and high-temperature stress adaptation in endophytic Pseudomonas oryzihabitans impacted its plant-growth promoting traits.</title>
        <authorList>
            <person name="Nascimento F.X."/>
        </authorList>
    </citation>
    <scope>NUCLEOTIDE SEQUENCE [LARGE SCALE GENOMIC DNA]</scope>
    <source>
        <strain evidence="2 3">MS8</strain>
    </source>
</reference>
<sequence length="79" mass="8544">MSMTAAQTSAFQAASGIPPSASNLFWLSAAMAVTTLWFAWLAISLYKGWANQNLKPATAKGALIKGLILYFVLSWLILH</sequence>
<keyword evidence="1" id="KW-1133">Transmembrane helix</keyword>